<proteinExistence type="predicted"/>
<dbReference type="Proteomes" id="UP000838686">
    <property type="component" value="Unassembled WGS sequence"/>
</dbReference>
<evidence type="ECO:0008006" key="3">
    <source>
        <dbReference type="Google" id="ProtNLM"/>
    </source>
</evidence>
<name>A0ABM9CUQ7_9BACL</name>
<evidence type="ECO:0000313" key="2">
    <source>
        <dbReference type="Proteomes" id="UP000838686"/>
    </source>
</evidence>
<gene>
    <name evidence="1" type="ORF">PAECIP111893_05205</name>
</gene>
<accession>A0ABM9CUQ7</accession>
<protein>
    <recommendedName>
        <fullName evidence="3">Lipoprotein</fullName>
    </recommendedName>
</protein>
<dbReference type="RefSeq" id="WP_236347316.1">
    <property type="nucleotide sequence ID" value="NZ_CAKMMF010000049.1"/>
</dbReference>
<reference evidence="1" key="1">
    <citation type="submission" date="2022-01" db="EMBL/GenBank/DDBJ databases">
        <authorList>
            <person name="Criscuolo A."/>
        </authorList>
    </citation>
    <scope>NUCLEOTIDE SEQUENCE</scope>
    <source>
        <strain evidence="1">CIP111893</strain>
    </source>
</reference>
<sequence length="278" mass="32208">MDFGLLNGCGKSEPALDTIAAENQPNQSTQEEAQSDFIAMGKTRIAWDGSNNEEEFEASYRIQDHLQLKFHTEDEEMLLDLTKVAFPDKMEVIALQEGVSAIAIKLNDHEPEATIELPINERWAYLIIGKQSGKLAVLLNTIEDKTHQENNYQITFDRKGYFQIIDNLTQFKIDFNVEIDDEYEHFYRHLSEDANSSQFQPTKWFTQINPVLTNSNFEIEYIKMVPGVRSRKPLGFFSYHYSWIDNQFALTKETFFTAPGVFIENPKVLKEQQFTPKK</sequence>
<comment type="caution">
    <text evidence="1">The sequence shown here is derived from an EMBL/GenBank/DDBJ whole genome shotgun (WGS) entry which is preliminary data.</text>
</comment>
<keyword evidence="2" id="KW-1185">Reference proteome</keyword>
<organism evidence="1 2">
    <name type="scientific">Paenibacillus plantiphilus</name>
    <dbReference type="NCBI Taxonomy" id="2905650"/>
    <lineage>
        <taxon>Bacteria</taxon>
        <taxon>Bacillati</taxon>
        <taxon>Bacillota</taxon>
        <taxon>Bacilli</taxon>
        <taxon>Bacillales</taxon>
        <taxon>Paenibacillaceae</taxon>
        <taxon>Paenibacillus</taxon>
    </lineage>
</organism>
<dbReference type="EMBL" id="CAKMMF010000049">
    <property type="protein sequence ID" value="CAH1224978.1"/>
    <property type="molecule type" value="Genomic_DNA"/>
</dbReference>
<evidence type="ECO:0000313" key="1">
    <source>
        <dbReference type="EMBL" id="CAH1224978.1"/>
    </source>
</evidence>